<comment type="caution">
    <text evidence="2">The sequence shown here is derived from an EMBL/GenBank/DDBJ whole genome shotgun (WGS) entry which is preliminary data.</text>
</comment>
<accession>A0A4R4BM61</accession>
<keyword evidence="1" id="KW-1133">Transmembrane helix</keyword>
<dbReference type="Proteomes" id="UP000295285">
    <property type="component" value="Unassembled WGS sequence"/>
</dbReference>
<evidence type="ECO:0000256" key="1">
    <source>
        <dbReference type="SAM" id="Phobius"/>
    </source>
</evidence>
<organism evidence="2 3">
    <name type="scientific">Bacillus thuringiensis</name>
    <dbReference type="NCBI Taxonomy" id="1428"/>
    <lineage>
        <taxon>Bacteria</taxon>
        <taxon>Bacillati</taxon>
        <taxon>Bacillota</taxon>
        <taxon>Bacilli</taxon>
        <taxon>Bacillales</taxon>
        <taxon>Bacillaceae</taxon>
        <taxon>Bacillus</taxon>
        <taxon>Bacillus cereus group</taxon>
    </lineage>
</organism>
<reference evidence="2 3" key="1">
    <citation type="submission" date="2019-03" db="EMBL/GenBank/DDBJ databases">
        <title>Above-ground endophytic microbial communities from plants in different locations in the United States.</title>
        <authorList>
            <person name="Frank C."/>
        </authorList>
    </citation>
    <scope>NUCLEOTIDE SEQUENCE [LARGE SCALE GENOMIC DNA]</scope>
    <source>
        <strain evidence="2 3">LP_2_YM</strain>
    </source>
</reference>
<keyword evidence="1" id="KW-0472">Membrane</keyword>
<name>A0A4R4BM61_BACTU</name>
<protein>
    <submittedName>
        <fullName evidence="2">Uncharacterized protein</fullName>
    </submittedName>
</protein>
<evidence type="ECO:0000313" key="3">
    <source>
        <dbReference type="Proteomes" id="UP000295285"/>
    </source>
</evidence>
<keyword evidence="1" id="KW-0812">Transmembrane</keyword>
<dbReference type="AlphaFoldDB" id="A0A4R4BM61"/>
<gene>
    <name evidence="2" type="ORF">EC910_101379</name>
</gene>
<feature type="transmembrane region" description="Helical" evidence="1">
    <location>
        <begin position="12"/>
        <end position="35"/>
    </location>
</feature>
<proteinExistence type="predicted"/>
<sequence>MNMVNENRFGKALVLGGIASAVLWIIIIDAVFAVIQ</sequence>
<dbReference type="EMBL" id="SMDG01000001">
    <property type="protein sequence ID" value="TCW59749.1"/>
    <property type="molecule type" value="Genomic_DNA"/>
</dbReference>
<evidence type="ECO:0000313" key="2">
    <source>
        <dbReference type="EMBL" id="TCW59749.1"/>
    </source>
</evidence>